<evidence type="ECO:0000256" key="2">
    <source>
        <dbReference type="ARBA" id="ARBA00005017"/>
    </source>
</evidence>
<keyword evidence="12" id="KW-0752">Steroid biosynthesis</keyword>
<dbReference type="EC" id="2.7.4.2" evidence="3"/>
<keyword evidence="10" id="KW-0152">Cholesterol biosynthesis</keyword>
<evidence type="ECO:0000256" key="7">
    <source>
        <dbReference type="ARBA" id="ARBA00022679"/>
    </source>
</evidence>
<keyword evidence="15" id="KW-1207">Sterol metabolism</keyword>
<evidence type="ECO:0000256" key="11">
    <source>
        <dbReference type="ARBA" id="ARBA00022840"/>
    </source>
</evidence>
<proteinExistence type="predicted"/>
<dbReference type="PANTHER" id="PTHR13101:SF1">
    <property type="entry name" value="PHOSPHOMEVALONATE KINASE"/>
    <property type="match status" value="1"/>
</dbReference>
<dbReference type="PANTHER" id="PTHR13101">
    <property type="entry name" value="PHOSPHOMEVALONATE KINASE"/>
    <property type="match status" value="1"/>
</dbReference>
<comment type="pathway">
    <text evidence="2">Isoprenoid biosynthesis; isopentenyl diphosphate biosynthesis via mevalonate pathway; isopentenyl diphosphate from (R)-mevalonate: step 2/3.</text>
</comment>
<evidence type="ECO:0000256" key="9">
    <source>
        <dbReference type="ARBA" id="ARBA00022777"/>
    </source>
</evidence>
<evidence type="ECO:0000256" key="3">
    <source>
        <dbReference type="ARBA" id="ARBA00012958"/>
    </source>
</evidence>
<evidence type="ECO:0000256" key="10">
    <source>
        <dbReference type="ARBA" id="ARBA00022778"/>
    </source>
</evidence>
<evidence type="ECO:0000256" key="1">
    <source>
        <dbReference type="ARBA" id="ARBA00004514"/>
    </source>
</evidence>
<keyword evidence="6" id="KW-0153">Cholesterol metabolism</keyword>
<evidence type="ECO:0000256" key="6">
    <source>
        <dbReference type="ARBA" id="ARBA00022548"/>
    </source>
</evidence>
<dbReference type="Proteomes" id="UP001162162">
    <property type="component" value="Unassembled WGS sequence"/>
</dbReference>
<evidence type="ECO:0000256" key="14">
    <source>
        <dbReference type="ARBA" id="ARBA00023098"/>
    </source>
</evidence>
<dbReference type="EMBL" id="JAPWTK010000390">
    <property type="protein sequence ID" value="KAJ8941064.1"/>
    <property type="molecule type" value="Genomic_DNA"/>
</dbReference>
<evidence type="ECO:0000313" key="18">
    <source>
        <dbReference type="EMBL" id="KAJ8941064.1"/>
    </source>
</evidence>
<evidence type="ECO:0000256" key="13">
    <source>
        <dbReference type="ARBA" id="ARBA00023011"/>
    </source>
</evidence>
<keyword evidence="8" id="KW-0547">Nucleotide-binding</keyword>
<evidence type="ECO:0000256" key="5">
    <source>
        <dbReference type="ARBA" id="ARBA00022516"/>
    </source>
</evidence>
<dbReference type="GO" id="GO:0005829">
    <property type="term" value="C:cytosol"/>
    <property type="evidence" value="ECO:0007669"/>
    <property type="project" value="UniProtKB-SubCell"/>
</dbReference>
<evidence type="ECO:0000256" key="15">
    <source>
        <dbReference type="ARBA" id="ARBA00023166"/>
    </source>
</evidence>
<dbReference type="GO" id="GO:0019287">
    <property type="term" value="P:isopentenyl diphosphate biosynthetic process, mevalonate pathway"/>
    <property type="evidence" value="ECO:0007669"/>
    <property type="project" value="TreeGrafter"/>
</dbReference>
<dbReference type="InterPro" id="IPR005919">
    <property type="entry name" value="Pmev_kin_anim"/>
</dbReference>
<dbReference type="InterPro" id="IPR027417">
    <property type="entry name" value="P-loop_NTPase"/>
</dbReference>
<dbReference type="Gene3D" id="3.40.50.300">
    <property type="entry name" value="P-loop containing nucleotide triphosphate hydrolases"/>
    <property type="match status" value="1"/>
</dbReference>
<evidence type="ECO:0000256" key="8">
    <source>
        <dbReference type="ARBA" id="ARBA00022741"/>
    </source>
</evidence>
<organism evidence="18 19">
    <name type="scientific">Aromia moschata</name>
    <dbReference type="NCBI Taxonomy" id="1265417"/>
    <lineage>
        <taxon>Eukaryota</taxon>
        <taxon>Metazoa</taxon>
        <taxon>Ecdysozoa</taxon>
        <taxon>Arthropoda</taxon>
        <taxon>Hexapoda</taxon>
        <taxon>Insecta</taxon>
        <taxon>Pterygota</taxon>
        <taxon>Neoptera</taxon>
        <taxon>Endopterygota</taxon>
        <taxon>Coleoptera</taxon>
        <taxon>Polyphaga</taxon>
        <taxon>Cucujiformia</taxon>
        <taxon>Chrysomeloidea</taxon>
        <taxon>Cerambycidae</taxon>
        <taxon>Cerambycinae</taxon>
        <taxon>Callichromatini</taxon>
        <taxon>Aromia</taxon>
    </lineage>
</organism>
<keyword evidence="7" id="KW-0808">Transferase</keyword>
<evidence type="ECO:0000256" key="17">
    <source>
        <dbReference type="ARBA" id="ARBA00034549"/>
    </source>
</evidence>
<keyword evidence="19" id="KW-1185">Reference proteome</keyword>
<keyword evidence="11" id="KW-0067">ATP-binding</keyword>
<evidence type="ECO:0000313" key="19">
    <source>
        <dbReference type="Proteomes" id="UP001162162"/>
    </source>
</evidence>
<gene>
    <name evidence="18" type="ORF">NQ318_006838</name>
</gene>
<keyword evidence="4" id="KW-0963">Cytoplasm</keyword>
<keyword evidence="9" id="KW-0418">Kinase</keyword>
<dbReference type="Pfam" id="PF04275">
    <property type="entry name" value="P-mevalo_kinase"/>
    <property type="match status" value="1"/>
</dbReference>
<evidence type="ECO:0000256" key="4">
    <source>
        <dbReference type="ARBA" id="ARBA00022490"/>
    </source>
</evidence>
<dbReference type="AlphaFoldDB" id="A0AAV8XQ88"/>
<sequence>MAPKIIFLFSGKRKSGKDYICEKIKTLLGEEKCSILRISGPLKGLYAENHNLNLTELMSDGPYKENYRRDMINWSDRIRGGKSRLFLQSDLRFC</sequence>
<keyword evidence="13" id="KW-0756">Sterol biosynthesis</keyword>
<keyword evidence="5" id="KW-0444">Lipid biosynthesis</keyword>
<accession>A0AAV8XQ88</accession>
<name>A0AAV8XQ88_9CUCU</name>
<evidence type="ECO:0000256" key="12">
    <source>
        <dbReference type="ARBA" id="ARBA00022955"/>
    </source>
</evidence>
<dbReference type="GO" id="GO:0005524">
    <property type="term" value="F:ATP binding"/>
    <property type="evidence" value="ECO:0007669"/>
    <property type="project" value="UniProtKB-KW"/>
</dbReference>
<comment type="caution">
    <text evidence="18">The sequence shown here is derived from an EMBL/GenBank/DDBJ whole genome shotgun (WGS) entry which is preliminary data.</text>
</comment>
<comment type="subcellular location">
    <subcellularLocation>
        <location evidence="1">Cytoplasm</location>
        <location evidence="1">Cytosol</location>
    </subcellularLocation>
</comment>
<protein>
    <recommendedName>
        <fullName evidence="17">Phosphomevalonate kinase</fullName>
        <ecNumber evidence="3">2.7.4.2</ecNumber>
    </recommendedName>
</protein>
<reference evidence="18" key="1">
    <citation type="journal article" date="2023" name="Insect Mol. Biol.">
        <title>Genome sequencing provides insights into the evolution of gene families encoding plant cell wall-degrading enzymes in longhorned beetles.</title>
        <authorList>
            <person name="Shin N.R."/>
            <person name="Okamura Y."/>
            <person name="Kirsch R."/>
            <person name="Pauchet Y."/>
        </authorList>
    </citation>
    <scope>NUCLEOTIDE SEQUENCE</scope>
    <source>
        <strain evidence="18">AMC_N1</strain>
    </source>
</reference>
<dbReference type="GO" id="GO:0006695">
    <property type="term" value="P:cholesterol biosynthetic process"/>
    <property type="evidence" value="ECO:0007669"/>
    <property type="project" value="UniProtKB-KW"/>
</dbReference>
<keyword evidence="14" id="KW-0443">Lipid metabolism</keyword>
<keyword evidence="16" id="KW-0753">Steroid metabolism</keyword>
<dbReference type="GO" id="GO:0004631">
    <property type="term" value="F:phosphomevalonate kinase activity"/>
    <property type="evidence" value="ECO:0007669"/>
    <property type="project" value="UniProtKB-EC"/>
</dbReference>
<evidence type="ECO:0000256" key="16">
    <source>
        <dbReference type="ARBA" id="ARBA00023221"/>
    </source>
</evidence>